<evidence type="ECO:0000256" key="1">
    <source>
        <dbReference type="ARBA" id="ARBA00000439"/>
    </source>
</evidence>
<evidence type="ECO:0000256" key="3">
    <source>
        <dbReference type="ARBA" id="ARBA00012560"/>
    </source>
</evidence>
<evidence type="ECO:0000313" key="10">
    <source>
        <dbReference type="EMBL" id="GMA36796.1"/>
    </source>
</evidence>
<dbReference type="InterPro" id="IPR003385">
    <property type="entry name" value="Glyco_hydro_77"/>
</dbReference>
<dbReference type="SUPFAM" id="SSF51445">
    <property type="entry name" value="(Trans)glycosidases"/>
    <property type="match status" value="1"/>
</dbReference>
<dbReference type="EMBL" id="BSUN01000001">
    <property type="protein sequence ID" value="GMA36796.1"/>
    <property type="molecule type" value="Genomic_DNA"/>
</dbReference>
<comment type="catalytic activity">
    <reaction evidence="1">
        <text>Transfers a segment of a (1-&gt;4)-alpha-D-glucan to a new position in an acceptor, which may be glucose or a (1-&gt;4)-alpha-D-glucan.</text>
        <dbReference type="EC" id="2.4.1.25"/>
    </reaction>
</comment>
<evidence type="ECO:0000256" key="6">
    <source>
        <dbReference type="ARBA" id="ARBA00022679"/>
    </source>
</evidence>
<dbReference type="Gene3D" id="3.20.20.80">
    <property type="entry name" value="Glycosidases"/>
    <property type="match status" value="1"/>
</dbReference>
<organism evidence="10 11">
    <name type="scientific">Demequina litorisediminis</name>
    <dbReference type="NCBI Taxonomy" id="1849022"/>
    <lineage>
        <taxon>Bacteria</taxon>
        <taxon>Bacillati</taxon>
        <taxon>Actinomycetota</taxon>
        <taxon>Actinomycetes</taxon>
        <taxon>Micrococcales</taxon>
        <taxon>Demequinaceae</taxon>
        <taxon>Demequina</taxon>
    </lineage>
</organism>
<evidence type="ECO:0000256" key="5">
    <source>
        <dbReference type="ARBA" id="ARBA00022676"/>
    </source>
</evidence>
<keyword evidence="11" id="KW-1185">Reference proteome</keyword>
<protein>
    <recommendedName>
        <fullName evidence="4">4-alpha-glucanotransferase</fullName>
        <ecNumber evidence="3">2.4.1.25</ecNumber>
    </recommendedName>
    <alternativeName>
        <fullName evidence="8">Amylomaltase</fullName>
    </alternativeName>
    <alternativeName>
        <fullName evidence="9">Disproportionating enzyme</fullName>
    </alternativeName>
</protein>
<gene>
    <name evidence="10" type="ORF">GCM10025876_30000</name>
</gene>
<evidence type="ECO:0000256" key="9">
    <source>
        <dbReference type="ARBA" id="ARBA00031501"/>
    </source>
</evidence>
<comment type="caution">
    <text evidence="10">The sequence shown here is derived from an EMBL/GenBank/DDBJ whole genome shotgun (WGS) entry which is preliminary data.</text>
</comment>
<reference evidence="11" key="1">
    <citation type="journal article" date="2019" name="Int. J. Syst. Evol. Microbiol.">
        <title>The Global Catalogue of Microorganisms (GCM) 10K type strain sequencing project: providing services to taxonomists for standard genome sequencing and annotation.</title>
        <authorList>
            <consortium name="The Broad Institute Genomics Platform"/>
            <consortium name="The Broad Institute Genome Sequencing Center for Infectious Disease"/>
            <person name="Wu L."/>
            <person name="Ma J."/>
        </authorList>
    </citation>
    <scope>NUCLEOTIDE SEQUENCE [LARGE SCALE GENOMIC DNA]</scope>
    <source>
        <strain evidence="11">NBRC 112299</strain>
    </source>
</reference>
<dbReference type="EC" id="2.4.1.25" evidence="3"/>
<dbReference type="Proteomes" id="UP001157125">
    <property type="component" value="Unassembled WGS sequence"/>
</dbReference>
<name>A0ABQ6II10_9MICO</name>
<keyword evidence="6" id="KW-0808">Transferase</keyword>
<evidence type="ECO:0000256" key="4">
    <source>
        <dbReference type="ARBA" id="ARBA00020295"/>
    </source>
</evidence>
<evidence type="ECO:0000313" key="11">
    <source>
        <dbReference type="Proteomes" id="UP001157125"/>
    </source>
</evidence>
<keyword evidence="7" id="KW-0119">Carbohydrate metabolism</keyword>
<sequence>MIEDWEEEDLVAGVHRLAMHTPALLTAVALTDAVGERRSQNHPGTHTEYPNWQVPLADANGVPVLLDDMFDHPRLNRLLEAVRTARQS</sequence>
<accession>A0ABQ6II10</accession>
<dbReference type="InterPro" id="IPR017853">
    <property type="entry name" value="GH"/>
</dbReference>
<keyword evidence="5" id="KW-0328">Glycosyltransferase</keyword>
<evidence type="ECO:0000256" key="7">
    <source>
        <dbReference type="ARBA" id="ARBA00023277"/>
    </source>
</evidence>
<evidence type="ECO:0000256" key="8">
    <source>
        <dbReference type="ARBA" id="ARBA00031423"/>
    </source>
</evidence>
<evidence type="ECO:0000256" key="2">
    <source>
        <dbReference type="ARBA" id="ARBA00005684"/>
    </source>
</evidence>
<dbReference type="RefSeq" id="WP_284328762.1">
    <property type="nucleotide sequence ID" value="NZ_BSUN01000001.1"/>
</dbReference>
<dbReference type="Pfam" id="PF02446">
    <property type="entry name" value="Glyco_hydro_77"/>
    <property type="match status" value="1"/>
</dbReference>
<comment type="similarity">
    <text evidence="2">Belongs to the disproportionating enzyme family.</text>
</comment>
<proteinExistence type="inferred from homology"/>